<feature type="binding site" evidence="5">
    <location>
        <position position="81"/>
    </location>
    <ligand>
        <name>Mg(2+)</name>
        <dbReference type="ChEBI" id="CHEBI:18420"/>
        <label>1</label>
        <note>catalytic</note>
    </ligand>
</feature>
<dbReference type="Gene3D" id="3.30.540.10">
    <property type="entry name" value="Fructose-1,6-Bisphosphatase, subunit A, domain 1"/>
    <property type="match status" value="1"/>
</dbReference>
<dbReference type="PRINTS" id="PR00377">
    <property type="entry name" value="IMPHPHTASES"/>
</dbReference>
<dbReference type="GO" id="GO:0006020">
    <property type="term" value="P:inositol metabolic process"/>
    <property type="evidence" value="ECO:0007669"/>
    <property type="project" value="TreeGrafter"/>
</dbReference>
<feature type="binding site" evidence="5">
    <location>
        <position position="79"/>
    </location>
    <ligand>
        <name>Mg(2+)</name>
        <dbReference type="ChEBI" id="CHEBI:18420"/>
        <label>1</label>
        <note>catalytic</note>
    </ligand>
</feature>
<evidence type="ECO:0000256" key="3">
    <source>
        <dbReference type="ARBA" id="ARBA00022801"/>
    </source>
</evidence>
<dbReference type="GO" id="GO:0046872">
    <property type="term" value="F:metal ion binding"/>
    <property type="evidence" value="ECO:0007669"/>
    <property type="project" value="UniProtKB-KW"/>
</dbReference>
<dbReference type="Proteomes" id="UP001057142">
    <property type="component" value="Chromosome"/>
</dbReference>
<dbReference type="Pfam" id="PF00459">
    <property type="entry name" value="Inositol_P"/>
    <property type="match status" value="1"/>
</dbReference>
<feature type="binding site" evidence="5">
    <location>
        <position position="62"/>
    </location>
    <ligand>
        <name>Mg(2+)</name>
        <dbReference type="ChEBI" id="CHEBI:18420"/>
        <label>1</label>
        <note>catalytic</note>
    </ligand>
</feature>
<dbReference type="InterPro" id="IPR020583">
    <property type="entry name" value="Inositol_monoP_metal-BS"/>
</dbReference>
<dbReference type="PROSITE" id="PS00629">
    <property type="entry name" value="IMP_1"/>
    <property type="match status" value="1"/>
</dbReference>
<dbReference type="EMBL" id="CP097327">
    <property type="protein sequence ID" value="USB38345.1"/>
    <property type="molecule type" value="Genomic_DNA"/>
</dbReference>
<dbReference type="PANTHER" id="PTHR20854:SF4">
    <property type="entry name" value="INOSITOL-1-MONOPHOSPHATASE-RELATED"/>
    <property type="match status" value="1"/>
</dbReference>
<keyword evidence="8" id="KW-1185">Reference proteome</keyword>
<dbReference type="RefSeq" id="WP_251465019.1">
    <property type="nucleotide sequence ID" value="NZ_CP097327.1"/>
</dbReference>
<name>A0AAX3S3Y3_9GAMM</name>
<dbReference type="AlphaFoldDB" id="A0AAX3S3Y3"/>
<reference evidence="7" key="2">
    <citation type="submission" date="2023-01" db="EMBL/GenBank/DDBJ databases">
        <title>The prevalence of carbapenem-resistant bacteria in aquaculture in China and the genetic diversity of carbapenem-resistant genes.</title>
        <authorList>
            <person name="Wen R."/>
        </authorList>
    </citation>
    <scope>NUCLEOTIDE SEQUENCE</scope>
    <source>
        <strain evidence="7">PVA41-chromosome</strain>
    </source>
</reference>
<comment type="cofactor">
    <cofactor evidence="5">
        <name>Mg(2+)</name>
        <dbReference type="ChEBI" id="CHEBI:18420"/>
    </cofactor>
</comment>
<protein>
    <submittedName>
        <fullName evidence="7">Histidinol-phosphate aminotransferase</fullName>
    </submittedName>
</protein>
<keyword evidence="7" id="KW-0808">Transferase</keyword>
<dbReference type="SUPFAM" id="SSF56655">
    <property type="entry name" value="Carbohydrate phosphatase"/>
    <property type="match status" value="1"/>
</dbReference>
<gene>
    <name evidence="6" type="ORF">M5J11_07660</name>
    <name evidence="7" type="ORF">PG365_02495</name>
</gene>
<organism evidence="7 9">
    <name type="scientific">Providencia vermicola</name>
    <dbReference type="NCBI Taxonomy" id="333965"/>
    <lineage>
        <taxon>Bacteria</taxon>
        <taxon>Pseudomonadati</taxon>
        <taxon>Pseudomonadota</taxon>
        <taxon>Gammaproteobacteria</taxon>
        <taxon>Enterobacterales</taxon>
        <taxon>Morganellaceae</taxon>
        <taxon>Providencia</taxon>
    </lineage>
</organism>
<keyword evidence="7" id="KW-0032">Aminotransferase</keyword>
<evidence type="ECO:0000256" key="4">
    <source>
        <dbReference type="ARBA" id="ARBA00022842"/>
    </source>
</evidence>
<feature type="binding site" evidence="5">
    <location>
        <position position="214"/>
    </location>
    <ligand>
        <name>Mg(2+)</name>
        <dbReference type="ChEBI" id="CHEBI:18420"/>
        <label>1</label>
        <note>catalytic</note>
    </ligand>
</feature>
<dbReference type="PANTHER" id="PTHR20854">
    <property type="entry name" value="INOSITOL MONOPHOSPHATASE"/>
    <property type="match status" value="1"/>
</dbReference>
<sequence>MLAIALEAAKSVTAMTVEAFQGAGRFDYKPDRSVVTQTDLRVESELRELFARRTPNIPILGEEFGLEGSKSFDSGWVIDPIDGTRAFIYGVPLFSTLIAYVEHGEPIVGVISFPAISTIMYAAKGDGCYLDTGNSSRRLVLAKDAPKELANAVVSASGIHSSTYDPRDGTTLYHLDRVVGAARDFIFANDAYQHAMVASGRIHAAIDSIMKPWDSAALIPCIREAGGEVCTLSGEREKVLFGGSLLSASTPELAEHIVNLMNTPVSSVNADGDKCL</sequence>
<evidence type="ECO:0000313" key="8">
    <source>
        <dbReference type="Proteomes" id="UP001057142"/>
    </source>
</evidence>
<evidence type="ECO:0000313" key="7">
    <source>
        <dbReference type="EMBL" id="WFC07281.1"/>
    </source>
</evidence>
<dbReference type="Gene3D" id="3.40.190.80">
    <property type="match status" value="1"/>
</dbReference>
<evidence type="ECO:0000256" key="1">
    <source>
        <dbReference type="ARBA" id="ARBA00009759"/>
    </source>
</evidence>
<evidence type="ECO:0000313" key="9">
    <source>
        <dbReference type="Proteomes" id="UP001222403"/>
    </source>
</evidence>
<dbReference type="GO" id="GO:0007165">
    <property type="term" value="P:signal transduction"/>
    <property type="evidence" value="ECO:0007669"/>
    <property type="project" value="TreeGrafter"/>
</dbReference>
<dbReference type="Proteomes" id="UP001222403">
    <property type="component" value="Chromosome"/>
</dbReference>
<evidence type="ECO:0000256" key="5">
    <source>
        <dbReference type="PIRSR" id="PIRSR600760-2"/>
    </source>
</evidence>
<evidence type="ECO:0000256" key="2">
    <source>
        <dbReference type="ARBA" id="ARBA00022723"/>
    </source>
</evidence>
<accession>A0AAX3S3Y3</accession>
<dbReference type="GO" id="GO:0008483">
    <property type="term" value="F:transaminase activity"/>
    <property type="evidence" value="ECO:0007669"/>
    <property type="project" value="UniProtKB-KW"/>
</dbReference>
<dbReference type="EMBL" id="CP116222">
    <property type="protein sequence ID" value="WFC07281.1"/>
    <property type="molecule type" value="Genomic_DNA"/>
</dbReference>
<dbReference type="InterPro" id="IPR000760">
    <property type="entry name" value="Inositol_monophosphatase-like"/>
</dbReference>
<dbReference type="GO" id="GO:0008934">
    <property type="term" value="F:inositol monophosphate 1-phosphatase activity"/>
    <property type="evidence" value="ECO:0007669"/>
    <property type="project" value="TreeGrafter"/>
</dbReference>
<reference evidence="6" key="1">
    <citation type="journal article" date="2022" name="Front. Microbiol.">
        <title>Identification of a novel aminoglycoside O-nucleotidyltransferase AadA33 in Providencia vermicola.</title>
        <authorList>
            <person name="Feng C."/>
            <person name="Gao M."/>
            <person name="Jiang W."/>
            <person name="Shi W."/>
            <person name="Li A."/>
            <person name="Liu S."/>
            <person name="Zhang L."/>
            <person name="Zhang X."/>
            <person name="Li Q."/>
            <person name="Lin H."/>
            <person name="Lu J."/>
            <person name="Li K."/>
            <person name="Zhang H."/>
            <person name="Hu Y."/>
            <person name="Bao Q."/>
            <person name="Lin X."/>
        </authorList>
    </citation>
    <scope>NUCLEOTIDE SEQUENCE</scope>
    <source>
        <strain evidence="6">P13</strain>
    </source>
</reference>
<proteinExistence type="inferred from homology"/>
<keyword evidence="2 5" id="KW-0479">Metal-binding</keyword>
<keyword evidence="3" id="KW-0378">Hydrolase</keyword>
<feature type="binding site" evidence="5">
    <location>
        <position position="82"/>
    </location>
    <ligand>
        <name>Mg(2+)</name>
        <dbReference type="ChEBI" id="CHEBI:18420"/>
        <label>1</label>
        <note>catalytic</note>
    </ligand>
</feature>
<evidence type="ECO:0000313" key="6">
    <source>
        <dbReference type="EMBL" id="USB38345.1"/>
    </source>
</evidence>
<comment type="similarity">
    <text evidence="1">Belongs to the inositol monophosphatase superfamily.</text>
</comment>
<keyword evidence="4 5" id="KW-0460">Magnesium</keyword>